<gene>
    <name evidence="2" type="ORF">M124_2312</name>
</gene>
<reference evidence="2 3" key="1">
    <citation type="submission" date="2014-02" db="EMBL/GenBank/DDBJ databases">
        <authorList>
            <person name="Sears C."/>
            <person name="Carroll K."/>
            <person name="Sack B.R."/>
            <person name="Qadri F."/>
            <person name="Myers L.L."/>
            <person name="Chung G.-T."/>
            <person name="Escheverria P."/>
            <person name="Fraser C.M."/>
            <person name="Sadzewicz L."/>
            <person name="Shefchek K.A."/>
            <person name="Tallon L."/>
            <person name="Das S.P."/>
            <person name="Daugherty S."/>
            <person name="Mongodin E.F."/>
        </authorList>
    </citation>
    <scope>NUCLEOTIDE SEQUENCE [LARGE SCALE GENOMIC DNA]</scope>
    <source>
        <strain evidence="3">3988T(B)14</strain>
    </source>
</reference>
<sequence>MRRIFIFIAFALCSLWQLRAQADTASFLFDKYEDAQVLLRAGGELKSKMNYSIVVNKFYFIDPQDKQVKELANPGDILLIKIAGRTFYPESNGAGIEMLPTKPVVYVQYKATARKEAPMGAYGTRSETTAVQSYGTITSNGQSYKLEGEKIIVSNRHHVYWVEKDDKMKQFRNFKQLAKIYSKHRAEVEKYIEDNKVNFEDVDQIVKLCAYADSLK</sequence>
<dbReference type="RefSeq" id="WP_005788422.1">
    <property type="nucleotide sequence ID" value="NZ_JGCY01000330.1"/>
</dbReference>
<accession>A0A015SUD3</accession>
<evidence type="ECO:0000313" key="3">
    <source>
        <dbReference type="Proteomes" id="UP000020529"/>
    </source>
</evidence>
<evidence type="ECO:0000313" key="2">
    <source>
        <dbReference type="EMBL" id="EXY73907.1"/>
    </source>
</evidence>
<comment type="caution">
    <text evidence="2">The sequence shown here is derived from an EMBL/GenBank/DDBJ whole genome shotgun (WGS) entry which is preliminary data.</text>
</comment>
<evidence type="ECO:0008006" key="4">
    <source>
        <dbReference type="Google" id="ProtNLM"/>
    </source>
</evidence>
<organism evidence="2 3">
    <name type="scientific">Bacteroides fragilis str. 3988T(B)14</name>
    <dbReference type="NCBI Taxonomy" id="1339315"/>
    <lineage>
        <taxon>Bacteria</taxon>
        <taxon>Pseudomonadati</taxon>
        <taxon>Bacteroidota</taxon>
        <taxon>Bacteroidia</taxon>
        <taxon>Bacteroidales</taxon>
        <taxon>Bacteroidaceae</taxon>
        <taxon>Bacteroides</taxon>
    </lineage>
</organism>
<dbReference type="EMBL" id="JGCY01000330">
    <property type="protein sequence ID" value="EXY73907.1"/>
    <property type="molecule type" value="Genomic_DNA"/>
</dbReference>
<dbReference type="GeneID" id="60369502"/>
<evidence type="ECO:0000256" key="1">
    <source>
        <dbReference type="SAM" id="SignalP"/>
    </source>
</evidence>
<feature type="chain" id="PRO_5001476275" description="DUF4369 domain-containing protein" evidence="1">
    <location>
        <begin position="23"/>
        <end position="216"/>
    </location>
</feature>
<dbReference type="Proteomes" id="UP000020529">
    <property type="component" value="Unassembled WGS sequence"/>
</dbReference>
<feature type="signal peptide" evidence="1">
    <location>
        <begin position="1"/>
        <end position="22"/>
    </location>
</feature>
<dbReference type="PATRIC" id="fig|1339315.3.peg.3023"/>
<dbReference type="AlphaFoldDB" id="A0A015SUD3"/>
<name>A0A015SUD3_BACFG</name>
<proteinExistence type="predicted"/>
<keyword evidence="1" id="KW-0732">Signal</keyword>
<protein>
    <recommendedName>
        <fullName evidence="4">DUF4369 domain-containing protein</fullName>
    </recommendedName>
</protein>